<name>A0ABP7SFR7_9ACTN</name>
<dbReference type="Gene3D" id="3.10.180.10">
    <property type="entry name" value="2,3-Dihydroxybiphenyl 1,2-Dioxygenase, domain 1"/>
    <property type="match status" value="1"/>
</dbReference>
<sequence>MRRRVAAAAKAFRSRGPVRSLAAMDSIPATLDHLVLATPDLATTVTDFSRRTGVTPALGGAHVGFGTRNHLVALGGARYLEIIGPDPEQRGYDGPRPFDVDRLSGPRTVTWAISPADLDATVTAARAQGYNPGSIHAMSRRRPDGTLLEWRLTDGDTAHPSGLVPFLIDWGSSPHPSASGLPVTPLLQLSATAPDPDEIRPLLAALGTSLTLAPGPVGFSFTVDTPRGPVTFE</sequence>
<dbReference type="PANTHER" id="PTHR40265:SF1">
    <property type="entry name" value="GLYOXALASE-LIKE DOMAIN-CONTAINING PROTEIN"/>
    <property type="match status" value="1"/>
</dbReference>
<reference evidence="3" key="1">
    <citation type="journal article" date="2019" name="Int. J. Syst. Evol. Microbiol.">
        <title>The Global Catalogue of Microorganisms (GCM) 10K type strain sequencing project: providing services to taxonomists for standard genome sequencing and annotation.</title>
        <authorList>
            <consortium name="The Broad Institute Genomics Platform"/>
            <consortium name="The Broad Institute Genome Sequencing Center for Infectious Disease"/>
            <person name="Wu L."/>
            <person name="Ma J."/>
        </authorList>
    </citation>
    <scope>NUCLEOTIDE SEQUENCE [LARGE SCALE GENOMIC DNA]</scope>
    <source>
        <strain evidence="3">JCM 16924</strain>
    </source>
</reference>
<evidence type="ECO:0000313" key="2">
    <source>
        <dbReference type="EMBL" id="GAA4011023.1"/>
    </source>
</evidence>
<dbReference type="SUPFAM" id="SSF54593">
    <property type="entry name" value="Glyoxalase/Bleomycin resistance protein/Dihydroxybiphenyl dioxygenase"/>
    <property type="match status" value="1"/>
</dbReference>
<dbReference type="InterPro" id="IPR025870">
    <property type="entry name" value="Glyoxalase-like_dom"/>
</dbReference>
<dbReference type="Proteomes" id="UP001500456">
    <property type="component" value="Unassembled WGS sequence"/>
</dbReference>
<dbReference type="PANTHER" id="PTHR40265">
    <property type="entry name" value="BLL2707 PROTEIN"/>
    <property type="match status" value="1"/>
</dbReference>
<proteinExistence type="predicted"/>
<dbReference type="Pfam" id="PF13468">
    <property type="entry name" value="Glyoxalase_3"/>
    <property type="match status" value="1"/>
</dbReference>
<dbReference type="EMBL" id="BAAAZX010000019">
    <property type="protein sequence ID" value="GAA4011023.1"/>
    <property type="molecule type" value="Genomic_DNA"/>
</dbReference>
<accession>A0ABP7SFR7</accession>
<keyword evidence="3" id="KW-1185">Reference proteome</keyword>
<evidence type="ECO:0000259" key="1">
    <source>
        <dbReference type="Pfam" id="PF13468"/>
    </source>
</evidence>
<dbReference type="InterPro" id="IPR029068">
    <property type="entry name" value="Glyas_Bleomycin-R_OHBP_Dase"/>
</dbReference>
<organism evidence="2 3">
    <name type="scientific">Streptomyces plumbiresistens</name>
    <dbReference type="NCBI Taxonomy" id="511811"/>
    <lineage>
        <taxon>Bacteria</taxon>
        <taxon>Bacillati</taxon>
        <taxon>Actinomycetota</taxon>
        <taxon>Actinomycetes</taxon>
        <taxon>Kitasatosporales</taxon>
        <taxon>Streptomycetaceae</taxon>
        <taxon>Streptomyces</taxon>
    </lineage>
</organism>
<evidence type="ECO:0000313" key="3">
    <source>
        <dbReference type="Proteomes" id="UP001500456"/>
    </source>
</evidence>
<protein>
    <submittedName>
        <fullName evidence="2">VOC family protein</fullName>
    </submittedName>
</protein>
<feature type="domain" description="Glyoxalase-like" evidence="1">
    <location>
        <begin position="31"/>
        <end position="206"/>
    </location>
</feature>
<comment type="caution">
    <text evidence="2">The sequence shown here is derived from an EMBL/GenBank/DDBJ whole genome shotgun (WGS) entry which is preliminary data.</text>
</comment>
<gene>
    <name evidence="2" type="ORF">GCM10022232_60280</name>
</gene>